<dbReference type="RefSeq" id="WP_238223174.1">
    <property type="nucleotide sequence ID" value="NZ_BPQD01000004.1"/>
</dbReference>
<dbReference type="InterPro" id="IPR038186">
    <property type="entry name" value="CHAD_dom_sf"/>
</dbReference>
<dbReference type="InterPro" id="IPR023577">
    <property type="entry name" value="CYTH_domain"/>
</dbReference>
<evidence type="ECO:0000313" key="3">
    <source>
        <dbReference type="EMBL" id="MDN3591327.1"/>
    </source>
</evidence>
<dbReference type="InterPro" id="IPR039013">
    <property type="entry name" value="YgiF"/>
</dbReference>
<evidence type="ECO:0000313" key="4">
    <source>
        <dbReference type="Proteomes" id="UP001224644"/>
    </source>
</evidence>
<accession>A0ABT8BGR2</accession>
<feature type="domain" description="CYTH" evidence="1">
    <location>
        <begin position="4"/>
        <end position="202"/>
    </location>
</feature>
<dbReference type="CDD" id="cd07756">
    <property type="entry name" value="CYTH-like_Pase_CHAD"/>
    <property type="match status" value="1"/>
</dbReference>
<feature type="domain" description="CHAD" evidence="2">
    <location>
        <begin position="217"/>
        <end position="507"/>
    </location>
</feature>
<dbReference type="Gene3D" id="2.40.320.10">
    <property type="entry name" value="Hypothetical Protein Pfu-838710-001"/>
    <property type="match status" value="1"/>
</dbReference>
<dbReference type="Pfam" id="PF05235">
    <property type="entry name" value="CHAD"/>
    <property type="match status" value="1"/>
</dbReference>
<dbReference type="SMART" id="SM00880">
    <property type="entry name" value="CHAD"/>
    <property type="match status" value="1"/>
</dbReference>
<evidence type="ECO:0000259" key="2">
    <source>
        <dbReference type="PROSITE" id="PS51708"/>
    </source>
</evidence>
<dbReference type="PANTHER" id="PTHR39569">
    <property type="entry name" value="INORGANIC TRIPHOSPHATASE"/>
    <property type="match status" value="1"/>
</dbReference>
<name>A0ABT8BGR2_9HYPH</name>
<gene>
    <name evidence="3" type="ORF">QWZ12_11955</name>
</gene>
<dbReference type="PROSITE" id="PS51708">
    <property type="entry name" value="CHAD"/>
    <property type="match status" value="1"/>
</dbReference>
<dbReference type="SUPFAM" id="SSF55154">
    <property type="entry name" value="CYTH-like phosphatases"/>
    <property type="match status" value="1"/>
</dbReference>
<sequence>MTTPREIELKLECGVADLPALASHPLLQADGTPEPVVLTSIYFDTAKGDLRRAGLTLRVRREGERRVQTVKAAASGAGLFDRAEWEGEIAGERPDLDRLAETPVPALLADLSDTDLQPVLTTVVERTTRLVVHGDSLIFVTLDQGRIETKGGDVPLCEVELELEEGKPGDLFGLAQALAETVPLRLGALSKSARGWSLLDGTLRKSSKSGAVRLAPEATAGEAFRTIAQACLHHLRLNEDVFLQRRHPEGLHQIRVALRRLRSALTLFKPILAGDPATAHLRDEIKRVTEPFGRARNLDVFLETTLPAELEKRPDEAGLNDLRTRLEAERDRAHDAVIATLESPAWRSLILDVAAWIETGAWRSQTDAPVRDAPAEDFAADILDRARRRIRKRGRHLDRIDSEARHRVRIEGKKLRYGAEFFASLYADGKRQKRHKAFVSALSDLQDHLGALNDMATAHEVLAGLTHDGSGVPAETLFAAGLTAADNEASTKALLAKAAEAHGDLMDVKPFWR</sequence>
<dbReference type="Pfam" id="PF01928">
    <property type="entry name" value="CYTH"/>
    <property type="match status" value="1"/>
</dbReference>
<keyword evidence="4" id="KW-1185">Reference proteome</keyword>
<dbReference type="PROSITE" id="PS51707">
    <property type="entry name" value="CYTH"/>
    <property type="match status" value="1"/>
</dbReference>
<dbReference type="InterPro" id="IPR007899">
    <property type="entry name" value="CHAD_dom"/>
</dbReference>
<evidence type="ECO:0000259" key="1">
    <source>
        <dbReference type="PROSITE" id="PS51707"/>
    </source>
</evidence>
<dbReference type="InterPro" id="IPR033469">
    <property type="entry name" value="CYTH-like_dom_sf"/>
</dbReference>
<comment type="caution">
    <text evidence="3">The sequence shown here is derived from an EMBL/GenBank/DDBJ whole genome shotgun (WGS) entry which is preliminary data.</text>
</comment>
<dbReference type="Proteomes" id="UP001224644">
    <property type="component" value="Unassembled WGS sequence"/>
</dbReference>
<dbReference type="EMBL" id="JAUFPX010000008">
    <property type="protein sequence ID" value="MDN3591327.1"/>
    <property type="molecule type" value="Genomic_DNA"/>
</dbReference>
<protein>
    <submittedName>
        <fullName evidence="3">CHAD domain-containing protein</fullName>
    </submittedName>
</protein>
<proteinExistence type="predicted"/>
<dbReference type="PANTHER" id="PTHR39569:SF1">
    <property type="entry name" value="INORGANIC TRIPHOSPHATASE"/>
    <property type="match status" value="1"/>
</dbReference>
<organism evidence="3 4">
    <name type="scientific">Methylobacterium adhaesivum</name>
    <dbReference type="NCBI Taxonomy" id="333297"/>
    <lineage>
        <taxon>Bacteria</taxon>
        <taxon>Pseudomonadati</taxon>
        <taxon>Pseudomonadota</taxon>
        <taxon>Alphaproteobacteria</taxon>
        <taxon>Hyphomicrobiales</taxon>
        <taxon>Methylobacteriaceae</taxon>
        <taxon>Methylobacterium</taxon>
    </lineage>
</organism>
<reference evidence="4" key="1">
    <citation type="journal article" date="2019" name="Int. J. Syst. Evol. Microbiol.">
        <title>The Global Catalogue of Microorganisms (GCM) 10K type strain sequencing project: providing services to taxonomists for standard genome sequencing and annotation.</title>
        <authorList>
            <consortium name="The Broad Institute Genomics Platform"/>
            <consortium name="The Broad Institute Genome Sequencing Center for Infectious Disease"/>
            <person name="Wu L."/>
            <person name="Ma J."/>
        </authorList>
    </citation>
    <scope>NUCLEOTIDE SEQUENCE [LARGE SCALE GENOMIC DNA]</scope>
    <source>
        <strain evidence="4">CECT 7069</strain>
    </source>
</reference>
<dbReference type="SMART" id="SM01118">
    <property type="entry name" value="CYTH"/>
    <property type="match status" value="1"/>
</dbReference>
<dbReference type="Gene3D" id="1.40.20.10">
    <property type="entry name" value="CHAD domain"/>
    <property type="match status" value="1"/>
</dbReference>